<sequence>MVTDILFVLWNNANLDVICSGQKDISGQPDPLVFAELEMLILVIKFVSKNKGLRPKNYYYECCI</sequence>
<evidence type="ECO:0000313" key="1">
    <source>
        <dbReference type="EMBL" id="GGG63555.1"/>
    </source>
</evidence>
<dbReference type="Proteomes" id="UP000285906">
    <property type="component" value="Unassembled WGS sequence"/>
</dbReference>
<protein>
    <submittedName>
        <fullName evidence="2">Uncharacterized protein</fullName>
    </submittedName>
</protein>
<evidence type="ECO:0000313" key="2">
    <source>
        <dbReference type="EMBL" id="RKE80467.1"/>
    </source>
</evidence>
<evidence type="ECO:0000313" key="4">
    <source>
        <dbReference type="Proteomes" id="UP000658202"/>
    </source>
</evidence>
<evidence type="ECO:0000313" key="3">
    <source>
        <dbReference type="Proteomes" id="UP000285906"/>
    </source>
</evidence>
<accession>A0A420CPY9</accession>
<dbReference type="AlphaFoldDB" id="A0A420CPY9"/>
<reference evidence="1" key="1">
    <citation type="journal article" date="2014" name="Int. J. Syst. Evol. Microbiol.">
        <title>Complete genome of a new Firmicutes species belonging to the dominant human colonic microbiota ('Ruminococcus bicirculans') reveals two chromosomes and a selective capacity to utilize plant glucans.</title>
        <authorList>
            <consortium name="NISC Comparative Sequencing Program"/>
            <person name="Wegmann U."/>
            <person name="Louis P."/>
            <person name="Goesmann A."/>
            <person name="Henrissat B."/>
            <person name="Duncan S.H."/>
            <person name="Flint H.J."/>
        </authorList>
    </citation>
    <scope>NUCLEOTIDE SEQUENCE</scope>
    <source>
        <strain evidence="1">CCM 8490</strain>
    </source>
</reference>
<reference evidence="2 3" key="2">
    <citation type="submission" date="2018-09" db="EMBL/GenBank/DDBJ databases">
        <title>Genomic Encyclopedia of Archaeal and Bacterial Type Strains, Phase II (KMG-II): from individual species to whole genera.</title>
        <authorList>
            <person name="Goeker M."/>
        </authorList>
    </citation>
    <scope>NUCLEOTIDE SEQUENCE [LARGE SCALE GENOMIC DNA]</scope>
    <source>
        <strain evidence="2 3">DSM 27620</strain>
    </source>
</reference>
<gene>
    <name evidence="2" type="ORF">BXY58_2994</name>
    <name evidence="1" type="ORF">GCM10007332_27170</name>
</gene>
<keyword evidence="4" id="KW-1185">Reference proteome</keyword>
<comment type="caution">
    <text evidence="2">The sequence shown here is derived from an EMBL/GenBank/DDBJ whole genome shotgun (WGS) entry which is preliminary data.</text>
</comment>
<name>A0A420CPY9_9FLAO</name>
<reference evidence="1" key="4">
    <citation type="submission" date="2024-05" db="EMBL/GenBank/DDBJ databases">
        <authorList>
            <person name="Sun Q."/>
            <person name="Sedlacek I."/>
        </authorList>
    </citation>
    <scope>NUCLEOTIDE SEQUENCE</scope>
    <source>
        <strain evidence="1">CCM 8490</strain>
    </source>
</reference>
<organism evidence="2 3">
    <name type="scientific">Epilithonimonas arachidiradicis</name>
    <dbReference type="NCBI Taxonomy" id="1617282"/>
    <lineage>
        <taxon>Bacteria</taxon>
        <taxon>Pseudomonadati</taxon>
        <taxon>Bacteroidota</taxon>
        <taxon>Flavobacteriia</taxon>
        <taxon>Flavobacteriales</taxon>
        <taxon>Weeksellaceae</taxon>
        <taxon>Chryseobacterium group</taxon>
        <taxon>Epilithonimonas</taxon>
    </lineage>
</organism>
<proteinExistence type="predicted"/>
<reference evidence="4" key="3">
    <citation type="journal article" date="2019" name="Int. J. Syst. Evol. Microbiol.">
        <title>The Global Catalogue of Microorganisms (GCM) 10K type strain sequencing project: providing services to taxonomists for standard genome sequencing and annotation.</title>
        <authorList>
            <consortium name="The Broad Institute Genomics Platform"/>
            <consortium name="The Broad Institute Genome Sequencing Center for Infectious Disease"/>
            <person name="Wu L."/>
            <person name="Ma J."/>
        </authorList>
    </citation>
    <scope>NUCLEOTIDE SEQUENCE [LARGE SCALE GENOMIC DNA]</scope>
    <source>
        <strain evidence="4">CCM 8490</strain>
    </source>
</reference>
<dbReference type="Proteomes" id="UP000658202">
    <property type="component" value="Unassembled WGS sequence"/>
</dbReference>
<dbReference type="EMBL" id="RAQH01000009">
    <property type="protein sequence ID" value="RKE80467.1"/>
    <property type="molecule type" value="Genomic_DNA"/>
</dbReference>
<dbReference type="EMBL" id="BMCW01000007">
    <property type="protein sequence ID" value="GGG63555.1"/>
    <property type="molecule type" value="Genomic_DNA"/>
</dbReference>